<accession>A0A0A1VRK4</accession>
<dbReference type="GO" id="GO:0004798">
    <property type="term" value="F:dTMP kinase activity"/>
    <property type="evidence" value="ECO:0007669"/>
    <property type="project" value="UniProtKB-EC"/>
</dbReference>
<dbReference type="SUPFAM" id="SSF52833">
    <property type="entry name" value="Thioredoxin-like"/>
    <property type="match status" value="1"/>
</dbReference>
<dbReference type="PANTHER" id="PTHR42899:SF1">
    <property type="entry name" value="SPERMATOGENESIS-ASSOCIATED PROTEIN 20"/>
    <property type="match status" value="1"/>
</dbReference>
<sequence>MANHLAESESLYLRKHAENPIDWWYWCDSALEIARREDKPIFLSIGYSSCHWCTVMEGEAFSDRAIADYLNQYFLPIKVDREERPDIDSIYMQALQMMVGQGGWPLNVFLTPDSLIPFYGGTYFPVQPRFNRPGFLQVLQSVRRYYDEEKEKLSKFTAEMLGALRQSAILPRAETNLADTSLLATGIETNTAVIRVNPNNYGRPSFPMIPYSHLALQGSRFGDDFEDSLRQAAYQRGEDLALGGIYDHVGGGFHRYTVDSTWTVPHFEKMLYDNGQIVEYLANLWSAGDREAAFERGIKGTVNWLKREMTAPEGYFYAAQDADSFEKATDGEPEEGAFYVWSDLELRDYLSTEELGLLQANFTVTAEGNFEGRNVLQRRQGGELGKEIENMLDKLFIRRYGSSQGQLALFPPARDNQEAKTVSWPGRIPAVTDTKMIVAWNSLMISGLARAFAVFSEPLYWQMATVAAEFILKHQWLDGRFQRLNYQGQASVLAQSEDFAYFIKALLDLQTANPQETRWLEAAIDLQGEFDRWFWAEDEGGYFNTASDHSLDLIVRERGYTDNATPSANGIAIANLLRLSRLTENLEYLDRAEKALQSFSTILEESPTACPSLFVALDHYRHGFCLRAPESSIEPLLSRYLPTAVYRVDASLPHSTFGLICQGLCCLEPAENLEQLDRQIAGVMAGPSILLG</sequence>
<comment type="caution">
    <text evidence="2">The sequence shown here is derived from an EMBL/GenBank/DDBJ whole genome shotgun (WGS) entry which is preliminary data.</text>
</comment>
<dbReference type="Pfam" id="PF03190">
    <property type="entry name" value="Thioredox_DsbH"/>
    <property type="match status" value="1"/>
</dbReference>
<dbReference type="InterPro" id="IPR036249">
    <property type="entry name" value="Thioredoxin-like_sf"/>
</dbReference>
<proteinExistence type="predicted"/>
<dbReference type="EMBL" id="BBPA01000015">
    <property type="protein sequence ID" value="GAL91911.1"/>
    <property type="molecule type" value="Genomic_DNA"/>
</dbReference>
<dbReference type="GO" id="GO:0005975">
    <property type="term" value="P:carbohydrate metabolic process"/>
    <property type="evidence" value="ECO:0007669"/>
    <property type="project" value="InterPro"/>
</dbReference>
<dbReference type="PANTHER" id="PTHR42899">
    <property type="entry name" value="SPERMATOGENESIS-ASSOCIATED PROTEIN 20"/>
    <property type="match status" value="1"/>
</dbReference>
<keyword evidence="2" id="KW-0418">Kinase</keyword>
<name>A0A0A1VRK4_MICAE</name>
<dbReference type="InterPro" id="IPR004879">
    <property type="entry name" value="Ssp411-like_TRX"/>
</dbReference>
<dbReference type="CDD" id="cd02955">
    <property type="entry name" value="SSP411"/>
    <property type="match status" value="1"/>
</dbReference>
<evidence type="ECO:0000259" key="1">
    <source>
        <dbReference type="Pfam" id="PF03190"/>
    </source>
</evidence>
<dbReference type="InterPro" id="IPR012341">
    <property type="entry name" value="6hp_glycosidase-like_sf"/>
</dbReference>
<dbReference type="Proteomes" id="UP000030321">
    <property type="component" value="Unassembled WGS sequence"/>
</dbReference>
<dbReference type="EC" id="2.7.4.9" evidence="2"/>
<dbReference type="InterPro" id="IPR024705">
    <property type="entry name" value="Ssp411"/>
</dbReference>
<feature type="domain" description="Spermatogenesis-associated protein 20-like TRX" evidence="1">
    <location>
        <begin position="3"/>
        <end position="164"/>
    </location>
</feature>
<protein>
    <submittedName>
        <fullName evidence="2">Thymidylate kinase</fullName>
        <ecNumber evidence="2">2.7.4.9</ecNumber>
    </submittedName>
</protein>
<dbReference type="Gene3D" id="1.50.10.10">
    <property type="match status" value="1"/>
</dbReference>
<dbReference type="Gene3D" id="3.40.30.10">
    <property type="entry name" value="Glutaredoxin"/>
    <property type="match status" value="1"/>
</dbReference>
<dbReference type="InterPro" id="IPR008928">
    <property type="entry name" value="6-hairpin_glycosidase_sf"/>
</dbReference>
<evidence type="ECO:0000313" key="2">
    <source>
        <dbReference type="EMBL" id="GAL91911.1"/>
    </source>
</evidence>
<gene>
    <name evidence="2" type="ORF">N44_00199</name>
</gene>
<organism evidence="2 3">
    <name type="scientific">Microcystis aeruginosa NIES-44</name>
    <dbReference type="NCBI Taxonomy" id="449439"/>
    <lineage>
        <taxon>Bacteria</taxon>
        <taxon>Bacillati</taxon>
        <taxon>Cyanobacteriota</taxon>
        <taxon>Cyanophyceae</taxon>
        <taxon>Oscillatoriophycideae</taxon>
        <taxon>Chroococcales</taxon>
        <taxon>Microcystaceae</taxon>
        <taxon>Microcystis</taxon>
    </lineage>
</organism>
<dbReference type="AlphaFoldDB" id="A0A0A1VRK4"/>
<dbReference type="PIRSF" id="PIRSF006402">
    <property type="entry name" value="UCP006402_thioredoxin"/>
    <property type="match status" value="1"/>
</dbReference>
<dbReference type="RefSeq" id="WP_045357380.1">
    <property type="nucleotide sequence ID" value="NZ_BBPA01000015.1"/>
</dbReference>
<evidence type="ECO:0000313" key="3">
    <source>
        <dbReference type="Proteomes" id="UP000030321"/>
    </source>
</evidence>
<reference evidence="3" key="1">
    <citation type="journal article" date="2015" name="Genome">
        <title>Whole Genome Sequence of the Non-Microcystin-Producing Microcystis aeruginosa Strain NIES-44.</title>
        <authorList>
            <person name="Okano K."/>
            <person name="Miyata N."/>
            <person name="Ozaki Y."/>
        </authorList>
    </citation>
    <scope>NUCLEOTIDE SEQUENCE [LARGE SCALE GENOMIC DNA]</scope>
    <source>
        <strain evidence="3">NIES-44</strain>
    </source>
</reference>
<dbReference type="SUPFAM" id="SSF48208">
    <property type="entry name" value="Six-hairpin glycosidases"/>
    <property type="match status" value="1"/>
</dbReference>
<keyword evidence="2" id="KW-0808">Transferase</keyword>